<dbReference type="Gene3D" id="2.30.180.10">
    <property type="entry name" value="FAS1 domain"/>
    <property type="match status" value="4"/>
</dbReference>
<dbReference type="Pfam" id="PF02469">
    <property type="entry name" value="Fasciclin"/>
    <property type="match status" value="4"/>
</dbReference>
<feature type="region of interest" description="Disordered" evidence="1">
    <location>
        <begin position="243"/>
        <end position="300"/>
    </location>
</feature>
<evidence type="ECO:0000256" key="1">
    <source>
        <dbReference type="SAM" id="MobiDB-lite"/>
    </source>
</evidence>
<evidence type="ECO:0000259" key="3">
    <source>
        <dbReference type="PROSITE" id="PS50213"/>
    </source>
</evidence>
<keyword evidence="2" id="KW-0472">Membrane</keyword>
<dbReference type="PANTHER" id="PTHR10900">
    <property type="entry name" value="PERIOSTIN-RELATED"/>
    <property type="match status" value="1"/>
</dbReference>
<dbReference type="OrthoDB" id="286301at2759"/>
<evidence type="ECO:0000313" key="4">
    <source>
        <dbReference type="EMBL" id="GBG69564.1"/>
    </source>
</evidence>
<feature type="compositionally biased region" description="Polar residues" evidence="1">
    <location>
        <begin position="930"/>
        <end position="939"/>
    </location>
</feature>
<protein>
    <recommendedName>
        <fullName evidence="3">FAS1 domain-containing protein</fullName>
    </recommendedName>
</protein>
<dbReference type="PROSITE" id="PS50213">
    <property type="entry name" value="FAS1"/>
    <property type="match status" value="4"/>
</dbReference>
<dbReference type="Proteomes" id="UP000265515">
    <property type="component" value="Unassembled WGS sequence"/>
</dbReference>
<accession>A0A388KHL7</accession>
<keyword evidence="2" id="KW-1133">Transmembrane helix</keyword>
<dbReference type="EMBL" id="BFEA01000116">
    <property type="protein sequence ID" value="GBG69564.1"/>
    <property type="molecule type" value="Genomic_DNA"/>
</dbReference>
<keyword evidence="5" id="KW-1185">Reference proteome</keyword>
<organism evidence="4 5">
    <name type="scientific">Chara braunii</name>
    <name type="common">Braun's stonewort</name>
    <dbReference type="NCBI Taxonomy" id="69332"/>
    <lineage>
        <taxon>Eukaryota</taxon>
        <taxon>Viridiplantae</taxon>
        <taxon>Streptophyta</taxon>
        <taxon>Charophyceae</taxon>
        <taxon>Charales</taxon>
        <taxon>Characeae</taxon>
        <taxon>Chara</taxon>
    </lineage>
</organism>
<dbReference type="InterPro" id="IPR050904">
    <property type="entry name" value="Adhesion/Biosynth-related"/>
</dbReference>
<keyword evidence="2" id="KW-0812">Transmembrane</keyword>
<dbReference type="SUPFAM" id="SSF82153">
    <property type="entry name" value="FAS1 domain"/>
    <property type="match status" value="4"/>
</dbReference>
<feature type="domain" description="FAS1" evidence="3">
    <location>
        <begin position="100"/>
        <end position="233"/>
    </location>
</feature>
<gene>
    <name evidence="4" type="ORF">CBR_g4398</name>
</gene>
<dbReference type="FunFam" id="2.30.180.10:FF:000032">
    <property type="entry name" value="Fasciclin domain-containing protein, putative"/>
    <property type="match status" value="1"/>
</dbReference>
<evidence type="ECO:0000313" key="5">
    <source>
        <dbReference type="Proteomes" id="UP000265515"/>
    </source>
</evidence>
<feature type="compositionally biased region" description="Low complexity" evidence="1">
    <location>
        <begin position="719"/>
        <end position="728"/>
    </location>
</feature>
<feature type="compositionally biased region" description="Low complexity" evidence="1">
    <location>
        <begin position="62"/>
        <end position="83"/>
    </location>
</feature>
<feature type="domain" description="FAS1" evidence="3">
    <location>
        <begin position="554"/>
        <end position="684"/>
    </location>
</feature>
<evidence type="ECO:0000256" key="2">
    <source>
        <dbReference type="SAM" id="Phobius"/>
    </source>
</evidence>
<feature type="compositionally biased region" description="Low complexity" evidence="1">
    <location>
        <begin position="919"/>
        <end position="929"/>
    </location>
</feature>
<comment type="caution">
    <text evidence="4">The sequence shown here is derived from an EMBL/GenBank/DDBJ whole genome shotgun (WGS) entry which is preliminary data.</text>
</comment>
<dbReference type="STRING" id="69332.A0A388KHL7"/>
<name>A0A388KHL7_CHABU</name>
<dbReference type="GO" id="GO:0005615">
    <property type="term" value="C:extracellular space"/>
    <property type="evidence" value="ECO:0007669"/>
    <property type="project" value="TreeGrafter"/>
</dbReference>
<feature type="region of interest" description="Disordered" evidence="1">
    <location>
        <begin position="708"/>
        <end position="748"/>
    </location>
</feature>
<dbReference type="InterPro" id="IPR036378">
    <property type="entry name" value="FAS1_dom_sf"/>
</dbReference>
<feature type="transmembrane region" description="Helical" evidence="2">
    <location>
        <begin position="957"/>
        <end position="980"/>
    </location>
</feature>
<feature type="domain" description="FAS1" evidence="3">
    <location>
        <begin position="758"/>
        <end position="889"/>
    </location>
</feature>
<dbReference type="PANTHER" id="PTHR10900:SF77">
    <property type="entry name" value="FI19380P1"/>
    <property type="match status" value="1"/>
</dbReference>
<feature type="region of interest" description="Disordered" evidence="1">
    <location>
        <begin position="43"/>
        <end position="101"/>
    </location>
</feature>
<proteinExistence type="predicted"/>
<dbReference type="Gramene" id="GBG69564">
    <property type="protein sequence ID" value="GBG69564"/>
    <property type="gene ID" value="CBR_g4398"/>
</dbReference>
<reference evidence="4 5" key="1">
    <citation type="journal article" date="2018" name="Cell">
        <title>The Chara Genome: Secondary Complexity and Implications for Plant Terrestrialization.</title>
        <authorList>
            <person name="Nishiyama T."/>
            <person name="Sakayama H."/>
            <person name="Vries J.D."/>
            <person name="Buschmann H."/>
            <person name="Saint-Marcoux D."/>
            <person name="Ullrich K.K."/>
            <person name="Haas F.B."/>
            <person name="Vanderstraeten L."/>
            <person name="Becker D."/>
            <person name="Lang D."/>
            <person name="Vosolsobe S."/>
            <person name="Rombauts S."/>
            <person name="Wilhelmsson P.K.I."/>
            <person name="Janitza P."/>
            <person name="Kern R."/>
            <person name="Heyl A."/>
            <person name="Rumpler F."/>
            <person name="Villalobos L.I.A.C."/>
            <person name="Clay J.M."/>
            <person name="Skokan R."/>
            <person name="Toyoda A."/>
            <person name="Suzuki Y."/>
            <person name="Kagoshima H."/>
            <person name="Schijlen E."/>
            <person name="Tajeshwar N."/>
            <person name="Catarino B."/>
            <person name="Hetherington A.J."/>
            <person name="Saltykova A."/>
            <person name="Bonnot C."/>
            <person name="Breuninger H."/>
            <person name="Symeonidi A."/>
            <person name="Radhakrishnan G.V."/>
            <person name="Van Nieuwerburgh F."/>
            <person name="Deforce D."/>
            <person name="Chang C."/>
            <person name="Karol K.G."/>
            <person name="Hedrich R."/>
            <person name="Ulvskov P."/>
            <person name="Glockner G."/>
            <person name="Delwiche C.F."/>
            <person name="Petrasek J."/>
            <person name="Van de Peer Y."/>
            <person name="Friml J."/>
            <person name="Beilby M."/>
            <person name="Dolan L."/>
            <person name="Kohara Y."/>
            <person name="Sugano S."/>
            <person name="Fujiyama A."/>
            <person name="Delaux P.-M."/>
            <person name="Quint M."/>
            <person name="TheiBen G."/>
            <person name="Hagemann M."/>
            <person name="Harholt J."/>
            <person name="Dunand C."/>
            <person name="Zachgo S."/>
            <person name="Langdale J."/>
            <person name="Maumus F."/>
            <person name="Straeten D.V.D."/>
            <person name="Gould S.B."/>
            <person name="Rensing S.A."/>
        </authorList>
    </citation>
    <scope>NUCLEOTIDE SEQUENCE [LARGE SCALE GENOMIC DNA]</scope>
    <source>
        <strain evidence="4 5">S276</strain>
    </source>
</reference>
<feature type="compositionally biased region" description="Low complexity" evidence="1">
    <location>
        <begin position="255"/>
        <end position="269"/>
    </location>
</feature>
<dbReference type="SMART" id="SM00554">
    <property type="entry name" value="FAS1"/>
    <property type="match status" value="4"/>
</dbReference>
<sequence length="981" mass="101137">MSKGSKLRSVSSPSSSIFLFSSSSSFFFLSFLLCCSILAVVGETPSSSPSPSPRKSGNAVRGSSSAPASGKSPPRTRAASSSSSPPPPSPASPTQRREPSSSIMAALKEAPQYSTLVSLITKANLTVSLDTTSPLTVFAPTNDVIEALNVGDTKFLTDPKNVELLKRLVFYHFVNSKILAVNLTAGRSLRSLEGENLIVEVEDGTTFVQGAGITAADDIIREDGVVHGIDSILFPLSVENAMPPPGEFTDDTADPSDQSPSSSSSSSSSAWQEGAPSSDVMEDYSGPPDEKFLGSSSSPSSSAPSYSGELVAALKAHPDYSLIGQLLASAGPNNLAALDSLENDTLFAPSNQGMSSSVEMAQLLTNATARNDILLYHLLAGRYTFSWLKEHPGVYDNFTGFEIVVSGGGTEVFVGNAASLGQIVTPDLYANPKIVVHGINKVLLPPEYAAVPPASASLPLSLSAADEVVAVSSHSEAAAPSLAAASGSWILEEYPADDEGSLGSLAPSSLAEDSLAPMSDVGAPLLASSPSAVDPSSSSMQMTAAASSDVADATAGFVSALARNSNYTQIAFLVGQVSPTDLGELTNNTLFAPSNEAITNFMLAYAALLSDNAKLDEVLKFHVLNGSYSALFLRTNPGDYGGNFSVVVQGDSLRVGYSLALGSVVAPDLYATSSITIHGVDTVLLPPEYADIDVSDYDAAPSAPLASTFSTSEEDMLGSSSSPPSSSSMEMTAATDAPLESSSSSSSDGAGALSSGAADVFISALGRNSNYTQIAFLVRRVGPTYLGELTNNTLFAPSNEAITNFMVANAALLGDRAKLDEVLKFHVLNGSYTASFLRKNPGDYGGNFSVDVQWDNSLMVGYSSARGLVVAPDLYATSKITIHGVDRVLLPPKYANGSADGHVPVSAAAGPTVPVPATNGASSAAGANGQTPLTNSSSLPLGKTAARPSESPENSAAVVSSLSLGAPLVGFMIHFLLFFLK</sequence>
<dbReference type="AlphaFoldDB" id="A0A388KHL7"/>
<feature type="domain" description="FAS1" evidence="3">
    <location>
        <begin position="307"/>
        <end position="443"/>
    </location>
</feature>
<dbReference type="InterPro" id="IPR000782">
    <property type="entry name" value="FAS1_domain"/>
</dbReference>
<feature type="region of interest" description="Disordered" evidence="1">
    <location>
        <begin position="919"/>
        <end position="950"/>
    </location>
</feature>